<reference evidence="1 2" key="1">
    <citation type="journal article" date="2010" name="PLoS ONE">
        <title>The Waddlia genome: a window into chlamydial biology.</title>
        <authorList>
            <person name="Bertelli C."/>
            <person name="Collyn F."/>
            <person name="Croxatto A."/>
            <person name="Ruckert C."/>
            <person name="Polkinghorne A."/>
            <person name="Kebbi-Beghdadi C."/>
            <person name="Goesmann A."/>
            <person name="Vaughan L."/>
            <person name="Greub G."/>
        </authorList>
    </citation>
    <scope>NUCLEOTIDE SEQUENCE [LARGE SCALE GENOMIC DNA]</scope>
    <source>
        <strain evidence="2">ATCC VR-1470 / WSU 86-1044</strain>
    </source>
</reference>
<evidence type="ECO:0000313" key="2">
    <source>
        <dbReference type="Proteomes" id="UP000001505"/>
    </source>
</evidence>
<gene>
    <name evidence="1" type="ordered locus">wcw_1372</name>
</gene>
<dbReference type="HOGENOM" id="CLU_2497061_0_0_0"/>
<evidence type="ECO:0000313" key="1">
    <source>
        <dbReference type="EMBL" id="ADI38723.1"/>
    </source>
</evidence>
<name>D6YRM8_WADCW</name>
<dbReference type="AlphaFoldDB" id="D6YRM8"/>
<organism evidence="1 2">
    <name type="scientific">Waddlia chondrophila (strain ATCC VR-1470 / WSU 86-1044)</name>
    <dbReference type="NCBI Taxonomy" id="716544"/>
    <lineage>
        <taxon>Bacteria</taxon>
        <taxon>Pseudomonadati</taxon>
        <taxon>Chlamydiota</taxon>
        <taxon>Chlamydiia</taxon>
        <taxon>Parachlamydiales</taxon>
        <taxon>Waddliaceae</taxon>
        <taxon>Waddlia</taxon>
    </lineage>
</organism>
<dbReference type="STRING" id="716544.wcw_1372"/>
<accession>D6YRM8</accession>
<proteinExistence type="predicted"/>
<dbReference type="KEGG" id="wch:wcw_1372"/>
<keyword evidence="2" id="KW-1185">Reference proteome</keyword>
<dbReference type="EMBL" id="CP001928">
    <property type="protein sequence ID" value="ADI38723.1"/>
    <property type="molecule type" value="Genomic_DNA"/>
</dbReference>
<protein>
    <submittedName>
        <fullName evidence="1">Uncharacterized protein</fullName>
    </submittedName>
</protein>
<dbReference type="Proteomes" id="UP000001505">
    <property type="component" value="Chromosome"/>
</dbReference>
<sequence>MIGSESNAAISIHPPPSSDPVSFIEHMIEKAKYVQEGSLHAKELIRDFLELQKHLSMEAFVRFTKSWSRFTAYHLQERVARALSNS</sequence>